<dbReference type="PROSITE" id="PS50261">
    <property type="entry name" value="G_PROTEIN_RECEP_F2_4"/>
    <property type="match status" value="1"/>
</dbReference>
<dbReference type="GO" id="GO:0004930">
    <property type="term" value="F:G protein-coupled receptor activity"/>
    <property type="evidence" value="ECO:0007669"/>
    <property type="project" value="InterPro"/>
</dbReference>
<evidence type="ECO:0000256" key="2">
    <source>
        <dbReference type="ARBA" id="ARBA00022692"/>
    </source>
</evidence>
<dbReference type="InterPro" id="IPR000832">
    <property type="entry name" value="GPCR_2_secretin-like"/>
</dbReference>
<organism evidence="7 8">
    <name type="scientific">Allacma fusca</name>
    <dbReference type="NCBI Taxonomy" id="39272"/>
    <lineage>
        <taxon>Eukaryota</taxon>
        <taxon>Metazoa</taxon>
        <taxon>Ecdysozoa</taxon>
        <taxon>Arthropoda</taxon>
        <taxon>Hexapoda</taxon>
        <taxon>Collembola</taxon>
        <taxon>Symphypleona</taxon>
        <taxon>Sminthuridae</taxon>
        <taxon>Allacma</taxon>
    </lineage>
</organism>
<comment type="subcellular location">
    <subcellularLocation>
        <location evidence="1">Membrane</location>
        <topology evidence="1">Multi-pass membrane protein</topology>
    </subcellularLocation>
</comment>
<evidence type="ECO:0000256" key="5">
    <source>
        <dbReference type="SAM" id="Phobius"/>
    </source>
</evidence>
<dbReference type="GO" id="GO:0007166">
    <property type="term" value="P:cell surface receptor signaling pathway"/>
    <property type="evidence" value="ECO:0007669"/>
    <property type="project" value="InterPro"/>
</dbReference>
<name>A0A8J2PCT9_9HEXA</name>
<feature type="transmembrane region" description="Helical" evidence="5">
    <location>
        <begin position="321"/>
        <end position="342"/>
    </location>
</feature>
<dbReference type="InterPro" id="IPR017981">
    <property type="entry name" value="GPCR_2-like_7TM"/>
</dbReference>
<feature type="transmembrane region" description="Helical" evidence="5">
    <location>
        <begin position="281"/>
        <end position="305"/>
    </location>
</feature>
<accession>A0A8J2PCT9</accession>
<feature type="transmembrane region" description="Helical" evidence="5">
    <location>
        <begin position="207"/>
        <end position="231"/>
    </location>
</feature>
<dbReference type="PANTHER" id="PTHR46953">
    <property type="entry name" value="G-PROTEIN COUPLED RECEPTOR MTH-LIKE 1-RELATED"/>
    <property type="match status" value="1"/>
</dbReference>
<keyword evidence="8" id="KW-1185">Reference proteome</keyword>
<keyword evidence="3 5" id="KW-1133">Transmembrane helix</keyword>
<evidence type="ECO:0000259" key="6">
    <source>
        <dbReference type="PROSITE" id="PS50261"/>
    </source>
</evidence>
<evidence type="ECO:0000313" key="7">
    <source>
        <dbReference type="EMBL" id="CAG7816703.1"/>
    </source>
</evidence>
<dbReference type="Pfam" id="PF00002">
    <property type="entry name" value="7tm_2"/>
    <property type="match status" value="1"/>
</dbReference>
<dbReference type="OrthoDB" id="6134459at2759"/>
<protein>
    <recommendedName>
        <fullName evidence="6">G-protein coupled receptors family 2 profile 2 domain-containing protein</fullName>
    </recommendedName>
</protein>
<keyword evidence="2 5" id="KW-0812">Transmembrane</keyword>
<dbReference type="AlphaFoldDB" id="A0A8J2PCT9"/>
<dbReference type="EMBL" id="CAJVCH010376185">
    <property type="protein sequence ID" value="CAG7816703.1"/>
    <property type="molecule type" value="Genomic_DNA"/>
</dbReference>
<gene>
    <name evidence="7" type="ORF">AFUS01_LOCUS27307</name>
</gene>
<proteinExistence type="predicted"/>
<dbReference type="InterPro" id="IPR052808">
    <property type="entry name" value="GPCR_Mth-like"/>
</dbReference>
<feature type="domain" description="G-protein coupled receptors family 2 profile 2" evidence="6">
    <location>
        <begin position="205"/>
        <end position="422"/>
    </location>
</feature>
<comment type="caution">
    <text evidence="7">The sequence shown here is derived from an EMBL/GenBank/DDBJ whole genome shotgun (WGS) entry which is preliminary data.</text>
</comment>
<dbReference type="PANTHER" id="PTHR46953:SF1">
    <property type="entry name" value="G-PROTEIN COUPLED RECEPTOR MTH-LIKE 1-RELATED"/>
    <property type="match status" value="1"/>
</dbReference>
<dbReference type="Proteomes" id="UP000708208">
    <property type="component" value="Unassembled WGS sequence"/>
</dbReference>
<evidence type="ECO:0000313" key="8">
    <source>
        <dbReference type="Proteomes" id="UP000708208"/>
    </source>
</evidence>
<evidence type="ECO:0000256" key="3">
    <source>
        <dbReference type="ARBA" id="ARBA00022989"/>
    </source>
</evidence>
<keyword evidence="4 5" id="KW-0472">Membrane</keyword>
<evidence type="ECO:0000256" key="4">
    <source>
        <dbReference type="ARBA" id="ARBA00023136"/>
    </source>
</evidence>
<dbReference type="GO" id="GO:0016020">
    <property type="term" value="C:membrane"/>
    <property type="evidence" value="ECO:0007669"/>
    <property type="project" value="UniProtKB-SubCell"/>
</dbReference>
<sequence>MTLREFLLNSPPPNQSALITAFIGVSLLGNIHIEHETKDSVASDEMLPQCGSRNPCLPKCCPLDTLVTFSDGNSNLECLETFNNTIRFKSTRYQFLQDSSLPKPLQYSKNRFLEEPKNPSNPNKVNGVQNVSTLKPVCYRLEDDGTLFYLKHFTWIRVPVGNYCMDGFQFSLNQPVQFSRSDGNFGFLTDIHDVDRTRTDNKHDPTFWRPLMLCIASIFLLLTFLVHVLLWQDQNIRGWVAMSSSVTMFLMYCFNASALFLELAKRPDGSRTTVICMLVGMLMHFFSLSNFCWLTTMCFSLFWTFRKITPYNHHDGIVSQYLLYAGFGWGLPLLLVIVSVIVDQIYSDGPCNTFTLPEYGVEFCSISTRAFGPYLIYPVALLLLVNLLFFAFTSWKFYSYQKNTAIARQNLAENHQLYVHTY</sequence>
<evidence type="ECO:0000256" key="1">
    <source>
        <dbReference type="ARBA" id="ARBA00004141"/>
    </source>
</evidence>
<reference evidence="7" key="1">
    <citation type="submission" date="2021-06" db="EMBL/GenBank/DDBJ databases">
        <authorList>
            <person name="Hodson N. C."/>
            <person name="Mongue J. A."/>
            <person name="Jaron S. K."/>
        </authorList>
    </citation>
    <scope>NUCLEOTIDE SEQUENCE</scope>
</reference>
<feature type="transmembrane region" description="Helical" evidence="5">
    <location>
        <begin position="238"/>
        <end position="261"/>
    </location>
</feature>
<feature type="transmembrane region" description="Helical" evidence="5">
    <location>
        <begin position="375"/>
        <end position="398"/>
    </location>
</feature>